<reference evidence="1 2" key="1">
    <citation type="submission" date="2018-06" db="EMBL/GenBank/DDBJ databases">
        <title>Comparative genomics reveals the genomic features of Rhizophagus irregularis, R. cerebriforme, R. diaphanum and Gigaspora rosea, and their symbiotic lifestyle signature.</title>
        <authorList>
            <person name="Morin E."/>
            <person name="San Clemente H."/>
            <person name="Chen E.C.H."/>
            <person name="De La Providencia I."/>
            <person name="Hainaut M."/>
            <person name="Kuo A."/>
            <person name="Kohler A."/>
            <person name="Murat C."/>
            <person name="Tang N."/>
            <person name="Roy S."/>
            <person name="Loubradou J."/>
            <person name="Henrissat B."/>
            <person name="Grigoriev I.V."/>
            <person name="Corradi N."/>
            <person name="Roux C."/>
            <person name="Martin F.M."/>
        </authorList>
    </citation>
    <scope>NUCLEOTIDE SEQUENCE [LARGE SCALE GENOMIC DNA]</scope>
    <source>
        <strain evidence="1 2">DAOM 227022</strain>
    </source>
</reference>
<dbReference type="Proteomes" id="UP000265703">
    <property type="component" value="Unassembled WGS sequence"/>
</dbReference>
<gene>
    <name evidence="1" type="ORF">C1645_833088</name>
</gene>
<comment type="caution">
    <text evidence="1">The sequence shown here is derived from an EMBL/GenBank/DDBJ whole genome shotgun (WGS) entry which is preliminary data.</text>
</comment>
<sequence>MSETNTPASTSTSVTATGNDSQRINGCTFFKITKEEYMQDGIVREPATALVNFAKECKEKKLRAFSIYHSLKEVLMKYGLVSEGTELKSYRTLVMTSLEFMRNEYISTILHTALHIAKDSTGKNFSMKPEYEIIGKESCERVDYAIKESDSLICVTEDKVQQKLTKGFTQNIMQLESLYETNKRKRKRDDKYFDYLYGIITSAKDWHFLLYSPGEILQASKAPFSIKFTEEALVENSEKYKILRT</sequence>
<organism evidence="1 2">
    <name type="scientific">Glomus cerebriforme</name>
    <dbReference type="NCBI Taxonomy" id="658196"/>
    <lineage>
        <taxon>Eukaryota</taxon>
        <taxon>Fungi</taxon>
        <taxon>Fungi incertae sedis</taxon>
        <taxon>Mucoromycota</taxon>
        <taxon>Glomeromycotina</taxon>
        <taxon>Glomeromycetes</taxon>
        <taxon>Glomerales</taxon>
        <taxon>Glomeraceae</taxon>
        <taxon>Glomus</taxon>
    </lineage>
</organism>
<evidence type="ECO:0000313" key="1">
    <source>
        <dbReference type="EMBL" id="RIA83910.1"/>
    </source>
</evidence>
<name>A0A397SC96_9GLOM</name>
<protein>
    <submittedName>
        <fullName evidence="1">Uncharacterized protein</fullName>
    </submittedName>
</protein>
<accession>A0A397SC96</accession>
<dbReference type="EMBL" id="QKYT01000534">
    <property type="protein sequence ID" value="RIA83910.1"/>
    <property type="molecule type" value="Genomic_DNA"/>
</dbReference>
<dbReference type="AlphaFoldDB" id="A0A397SC96"/>
<proteinExistence type="predicted"/>
<evidence type="ECO:0000313" key="2">
    <source>
        <dbReference type="Proteomes" id="UP000265703"/>
    </source>
</evidence>
<keyword evidence="2" id="KW-1185">Reference proteome</keyword>